<comment type="similarity">
    <text evidence="1">Belongs to the XLR/SYCP3 family.</text>
</comment>
<feature type="region of interest" description="Disordered" evidence="2">
    <location>
        <begin position="76"/>
        <end position="106"/>
    </location>
</feature>
<evidence type="ECO:0000259" key="3">
    <source>
        <dbReference type="Pfam" id="PF04803"/>
    </source>
</evidence>
<dbReference type="Pfam" id="PF04803">
    <property type="entry name" value="Cor1"/>
    <property type="match status" value="1"/>
</dbReference>
<comment type="caution">
    <text evidence="4">The sequence shown here is derived from an EMBL/GenBank/DDBJ whole genome shotgun (WGS) entry which is preliminary data.</text>
</comment>
<sequence length="275" mass="31801">MFLVLQVHPEDLGCAFPVQGSLSLEEKEFSPQMSQKPSNNRRNGAKNLKEKTGAGGYDPTDCRFTFFTDDLAKKMESSFEDPAPPRGRKRPVITEPDEETDDIPAGGDVTTMLERFGADINKALSAKRKRMEVYTKSSLKTSNLKIEQIWKAQQNDRNKLTDDYSKQFTTVFQQWESDVQKYKDQEDKLGNMFRQQQKLFQQMRVVQGQRLKTVKQLLDQFVKNLEELESSHSAQHSTIQNELRKEMALFQKKILMDTQQQEMASVRKSLQSMLM</sequence>
<keyword evidence="5" id="KW-1185">Reference proteome</keyword>
<accession>A0ABR0YI85</accession>
<feature type="region of interest" description="Disordered" evidence="2">
    <location>
        <begin position="28"/>
        <end position="54"/>
    </location>
</feature>
<dbReference type="PANTHER" id="PTHR19368:SF15">
    <property type="entry name" value="XLR_SYCP3_FAM9 DOMAIN-CONTAINING PROTEIN"/>
    <property type="match status" value="1"/>
</dbReference>
<organism evidence="4 5">
    <name type="scientific">Huso huso</name>
    <name type="common">Beluga</name>
    <name type="synonym">Acipenser huso</name>
    <dbReference type="NCBI Taxonomy" id="61971"/>
    <lineage>
        <taxon>Eukaryota</taxon>
        <taxon>Metazoa</taxon>
        <taxon>Chordata</taxon>
        <taxon>Craniata</taxon>
        <taxon>Vertebrata</taxon>
        <taxon>Euteleostomi</taxon>
        <taxon>Actinopterygii</taxon>
        <taxon>Chondrostei</taxon>
        <taxon>Acipenseriformes</taxon>
        <taxon>Acipenseridae</taxon>
        <taxon>Huso</taxon>
    </lineage>
</organism>
<protein>
    <submittedName>
        <fullName evidence="4">Synaptonemal complex protein 3-like isoform X1</fullName>
    </submittedName>
</protein>
<reference evidence="4 5" key="1">
    <citation type="submission" date="2021-05" db="EMBL/GenBank/DDBJ databases">
        <authorList>
            <person name="Zahm M."/>
            <person name="Klopp C."/>
            <person name="Cabau C."/>
            <person name="Kuhl H."/>
            <person name="Suciu R."/>
            <person name="Ciorpac M."/>
            <person name="Holostenco D."/>
            <person name="Gessner J."/>
            <person name="Wuertz S."/>
            <person name="Hohne C."/>
            <person name="Stock M."/>
            <person name="Gislard M."/>
            <person name="Lluch J."/>
            <person name="Milhes M."/>
            <person name="Lampietro C."/>
            <person name="Lopez Roques C."/>
            <person name="Donnadieu C."/>
            <person name="Du K."/>
            <person name="Schartl M."/>
            <person name="Guiguen Y."/>
        </authorList>
    </citation>
    <scope>NUCLEOTIDE SEQUENCE [LARGE SCALE GENOMIC DNA]</scope>
    <source>
        <strain evidence="4">Hh-F2</strain>
        <tissue evidence="4">Blood</tissue>
    </source>
</reference>
<dbReference type="EMBL" id="JAHFZB010000030">
    <property type="protein sequence ID" value="KAK6472123.1"/>
    <property type="molecule type" value="Genomic_DNA"/>
</dbReference>
<gene>
    <name evidence="4" type="ORF">HHUSO_G29150</name>
</gene>
<dbReference type="InterPro" id="IPR051443">
    <property type="entry name" value="XLR/SYCP3"/>
</dbReference>
<evidence type="ECO:0000313" key="4">
    <source>
        <dbReference type="EMBL" id="KAK6472123.1"/>
    </source>
</evidence>
<feature type="compositionally biased region" description="Polar residues" evidence="2">
    <location>
        <begin position="31"/>
        <end position="42"/>
    </location>
</feature>
<dbReference type="InterPro" id="IPR006888">
    <property type="entry name" value="XLR/SYCP3/FAM9_dom"/>
</dbReference>
<evidence type="ECO:0000256" key="2">
    <source>
        <dbReference type="SAM" id="MobiDB-lite"/>
    </source>
</evidence>
<dbReference type="Proteomes" id="UP001369086">
    <property type="component" value="Unassembled WGS sequence"/>
</dbReference>
<feature type="domain" description="XLR/SYCP3/FAM9" evidence="3">
    <location>
        <begin position="122"/>
        <end position="253"/>
    </location>
</feature>
<proteinExistence type="inferred from homology"/>
<evidence type="ECO:0000256" key="1">
    <source>
        <dbReference type="ARBA" id="ARBA00010283"/>
    </source>
</evidence>
<dbReference type="PANTHER" id="PTHR19368">
    <property type="entry name" value="XLR/SCP3/FAM9"/>
    <property type="match status" value="1"/>
</dbReference>
<name>A0ABR0YI85_HUSHU</name>
<evidence type="ECO:0000313" key="5">
    <source>
        <dbReference type="Proteomes" id="UP001369086"/>
    </source>
</evidence>